<dbReference type="FunFam" id="3.90.1150.210:FF:000003">
    <property type="entry name" value="F-actin-capping protein subunit alpha"/>
    <property type="match status" value="1"/>
</dbReference>
<dbReference type="EMBL" id="JAGKQH010000005">
    <property type="protein sequence ID" value="KAG6599208.1"/>
    <property type="molecule type" value="Genomic_DNA"/>
</dbReference>
<feature type="transmembrane region" description="Helical" evidence="5">
    <location>
        <begin position="514"/>
        <end position="531"/>
    </location>
</feature>
<dbReference type="GO" id="GO:0003779">
    <property type="term" value="F:actin binding"/>
    <property type="evidence" value="ECO:0007669"/>
    <property type="project" value="UniProtKB-KW"/>
</dbReference>
<evidence type="ECO:0000256" key="3">
    <source>
        <dbReference type="ARBA" id="ARBA00023203"/>
    </source>
</evidence>
<comment type="caution">
    <text evidence="7">The sequence shown here is derived from an EMBL/GenBank/DDBJ whole genome shotgun (WGS) entry which is preliminary data.</text>
</comment>
<reference evidence="7 8" key="1">
    <citation type="journal article" date="2021" name="Hortic Res">
        <title>The domestication of Cucurbita argyrosperma as revealed by the genome of its wild relative.</title>
        <authorList>
            <person name="Barrera-Redondo J."/>
            <person name="Sanchez-de la Vega G."/>
            <person name="Aguirre-Liguori J.A."/>
            <person name="Castellanos-Morales G."/>
            <person name="Gutierrez-Guerrero Y.T."/>
            <person name="Aguirre-Dugua X."/>
            <person name="Aguirre-Planter E."/>
            <person name="Tenaillon M.I."/>
            <person name="Lira-Saade R."/>
            <person name="Eguiarte L.E."/>
        </authorList>
    </citation>
    <scope>NUCLEOTIDE SEQUENCE [LARGE SCALE GENOMIC DNA]</scope>
    <source>
        <strain evidence="7">JBR-2021</strain>
    </source>
</reference>
<gene>
    <name evidence="7" type="ORF">SDJN03_08986</name>
</gene>
<dbReference type="InterPro" id="IPR012429">
    <property type="entry name" value="HGSNAT_cat"/>
</dbReference>
<keyword evidence="3" id="KW-0009">Actin-binding</keyword>
<feature type="domain" description="Heparan-alpha-glucosaminide N-acetyltransferase catalytic" evidence="6">
    <location>
        <begin position="404"/>
        <end position="528"/>
    </location>
</feature>
<feature type="transmembrane region" description="Helical" evidence="5">
    <location>
        <begin position="442"/>
        <end position="463"/>
    </location>
</feature>
<dbReference type="FunFam" id="3.30.1140.60:FF:000003">
    <property type="entry name" value="F-actin-capping protein subunit alpha"/>
    <property type="match status" value="1"/>
</dbReference>
<keyword evidence="5" id="KW-0812">Transmembrane</keyword>
<dbReference type="Proteomes" id="UP000685013">
    <property type="component" value="Chromosome 5"/>
</dbReference>
<dbReference type="AlphaFoldDB" id="A0AAV6NJ40"/>
<accession>A0AAV6NJ40</accession>
<evidence type="ECO:0000256" key="2">
    <source>
        <dbReference type="ARBA" id="ARBA00022467"/>
    </source>
</evidence>
<comment type="similarity">
    <text evidence="1">Belongs to the F-actin-capping protein alpha subunit family.</text>
</comment>
<feature type="non-terminal residue" evidence="7">
    <location>
        <position position="1"/>
    </location>
</feature>
<feature type="compositionally biased region" description="Basic and acidic residues" evidence="4">
    <location>
        <begin position="908"/>
        <end position="928"/>
    </location>
</feature>
<feature type="region of interest" description="Disordered" evidence="4">
    <location>
        <begin position="751"/>
        <end position="928"/>
    </location>
</feature>
<dbReference type="InterPro" id="IPR017865">
    <property type="entry name" value="F-actin_cap_asu_CS"/>
</dbReference>
<dbReference type="InterPro" id="IPR002189">
    <property type="entry name" value="CapZ_alpha"/>
</dbReference>
<evidence type="ECO:0000256" key="4">
    <source>
        <dbReference type="SAM" id="MobiDB-lite"/>
    </source>
</evidence>
<evidence type="ECO:0000313" key="7">
    <source>
        <dbReference type="EMBL" id="KAG6599208.1"/>
    </source>
</evidence>
<dbReference type="PANTHER" id="PTHR31061">
    <property type="entry name" value="LD22376P"/>
    <property type="match status" value="1"/>
</dbReference>
<evidence type="ECO:0000256" key="1">
    <source>
        <dbReference type="ARBA" id="ARBA00010479"/>
    </source>
</evidence>
<evidence type="ECO:0000256" key="5">
    <source>
        <dbReference type="SAM" id="Phobius"/>
    </source>
</evidence>
<feature type="transmembrane region" description="Helical" evidence="5">
    <location>
        <begin position="552"/>
        <end position="573"/>
    </location>
</feature>
<sequence>MADDEVELSDEQKKEIAKWFLLNAPAGEIQFVAKDVKKILNDDKLYHEAASEAFPQYNKSHMISLEMPGLVGDVIITPFNELEENEFLDPRTTQVAIIDNIKQVCTAVRPALDEELPSAYVEDFRCAVDEEIARYVGEAYPKGVCSVYCVNGKDAEGPESDFELAVVISASRHSPQNFCNGSWRSTWNIEFKSDFQSLEIRGKMQVVAHYFEEGNVQLDAKHECNDSTILQAPEDCAVAIANIIRHHEAEYLASLETSYSNLPDTTFKDLRRKLPVTRTLFPWHNTSQFSLTRDIAKELGVGKFFLKKQERKTRPAGGGTRTAVRFPKKSGAFRIPSFPCPFLILKESQLYKKSLVFMNDGNSQNEISEPLISMEEIKSDSTPQHRLISVESDAVLSKPVKSKRVASLDIFRGLTVALMILVDDAGGDWPMIGHAPWFGCNLADFVMPFFLFIVGMAIALALKRIPNQLKAIEKVTLRTLKLLFWGLLLQGGYSHAPDKLTYGVDMRKIRLCGILQRIALAYLVVALVEVLSRKTQSSDQPFNHFSIFKSYFWNWLVGACILIVYSALLYGTYIPDWQFTVIDSDSVHYGRNFTVACGVRGSLDPPCNAVGYIDRKVLGIRHMYAHPAWRRSEACTENSPYAGPFRNNAPSWCFAPFEPEGILSSISAILSSIIGVHFGHVLIHFQDHSARLKQWVTMGFTLLILGLVLHFTHAIPLNKQLYTFSYVCVTSGAAALVFSVFYALEKAKRVKAEPGQQGEGSNESRRGESNSSGRQRNRSRQRQRPGAERRDRRITRPAGRGPPGKTGQSGRQRAKQQEATEHRRRDRQRKRRRGAEKDRRDTRQRHRGERAEQEDQPNRARAGERKREQEQPSRHAEGRTHSEQRQSIARNDRGTGDKRAQRGQRATNQERAEETKEQAGGDRDPSSS</sequence>
<proteinExistence type="inferred from homology"/>
<feature type="transmembrane region" description="Helical" evidence="5">
    <location>
        <begin position="721"/>
        <end position="744"/>
    </location>
</feature>
<keyword evidence="8" id="KW-1185">Reference proteome</keyword>
<dbReference type="PROSITE" id="PS00749">
    <property type="entry name" value="F_ACTIN_CAPPING_A_2"/>
    <property type="match status" value="1"/>
</dbReference>
<name>A0AAV6NJ40_9ROSI</name>
<organism evidence="7 8">
    <name type="scientific">Cucurbita argyrosperma subsp. sororia</name>
    <dbReference type="NCBI Taxonomy" id="37648"/>
    <lineage>
        <taxon>Eukaryota</taxon>
        <taxon>Viridiplantae</taxon>
        <taxon>Streptophyta</taxon>
        <taxon>Embryophyta</taxon>
        <taxon>Tracheophyta</taxon>
        <taxon>Spermatophyta</taxon>
        <taxon>Magnoliopsida</taxon>
        <taxon>eudicotyledons</taxon>
        <taxon>Gunneridae</taxon>
        <taxon>Pentapetalae</taxon>
        <taxon>rosids</taxon>
        <taxon>fabids</taxon>
        <taxon>Cucurbitales</taxon>
        <taxon>Cucurbitaceae</taxon>
        <taxon>Cucurbiteae</taxon>
        <taxon>Cucurbita</taxon>
    </lineage>
</organism>
<feature type="transmembrane region" description="Helical" evidence="5">
    <location>
        <begin position="475"/>
        <end position="494"/>
    </location>
</feature>
<dbReference type="Pfam" id="PF07786">
    <property type="entry name" value="HGSNAT_cat"/>
    <property type="match status" value="1"/>
</dbReference>
<dbReference type="PROSITE" id="PS00748">
    <property type="entry name" value="F_ACTIN_CAPPING_A_1"/>
    <property type="match status" value="1"/>
</dbReference>
<protein>
    <submittedName>
        <fullName evidence="7">F-actin-capping protein subunit alpha</fullName>
    </submittedName>
</protein>
<feature type="transmembrane region" description="Helical" evidence="5">
    <location>
        <begin position="662"/>
        <end position="683"/>
    </location>
</feature>
<feature type="transmembrane region" description="Helical" evidence="5">
    <location>
        <begin position="695"/>
        <end position="715"/>
    </location>
</feature>
<feature type="compositionally biased region" description="Basic and acidic residues" evidence="4">
    <location>
        <begin position="849"/>
        <end position="900"/>
    </location>
</feature>
<evidence type="ECO:0000259" key="6">
    <source>
        <dbReference type="Pfam" id="PF07786"/>
    </source>
</evidence>
<dbReference type="GO" id="GO:0008290">
    <property type="term" value="C:F-actin capping protein complex"/>
    <property type="evidence" value="ECO:0007669"/>
    <property type="project" value="InterPro"/>
</dbReference>
<dbReference type="GO" id="GO:0051016">
    <property type="term" value="P:barbed-end actin filament capping"/>
    <property type="evidence" value="ECO:0007669"/>
    <property type="project" value="InterPro"/>
</dbReference>
<feature type="compositionally biased region" description="Basic residues" evidence="4">
    <location>
        <begin position="824"/>
        <end position="834"/>
    </location>
</feature>
<keyword evidence="2" id="KW-0117">Actin capping</keyword>
<dbReference type="PANTHER" id="PTHR31061:SF25">
    <property type="entry name" value="HEPARAN-ALPHA-GLUCOSAMINIDE N-ACETYLTRANSFERASE-LIKE PROTEIN (DUF1624)"/>
    <property type="match status" value="1"/>
</dbReference>
<keyword evidence="5" id="KW-0472">Membrane</keyword>
<keyword evidence="5" id="KW-1133">Transmembrane helix</keyword>
<dbReference type="Pfam" id="PF01267">
    <property type="entry name" value="F-actin_cap_A"/>
    <property type="match status" value="1"/>
</dbReference>
<evidence type="ECO:0000313" key="8">
    <source>
        <dbReference type="Proteomes" id="UP000685013"/>
    </source>
</evidence>